<dbReference type="PROSITE" id="PS51257">
    <property type="entry name" value="PROKAR_LIPOPROTEIN"/>
    <property type="match status" value="1"/>
</dbReference>
<evidence type="ECO:0000259" key="7">
    <source>
        <dbReference type="Pfam" id="PF07980"/>
    </source>
</evidence>
<feature type="domain" description="RagB/SusD" evidence="7">
    <location>
        <begin position="284"/>
        <end position="564"/>
    </location>
</feature>
<dbReference type="EMBL" id="SZVO01000018">
    <property type="protein sequence ID" value="TKT87588.1"/>
    <property type="molecule type" value="Genomic_DNA"/>
</dbReference>
<feature type="signal peptide" evidence="6">
    <location>
        <begin position="1"/>
        <end position="19"/>
    </location>
</feature>
<evidence type="ECO:0000256" key="2">
    <source>
        <dbReference type="ARBA" id="ARBA00006275"/>
    </source>
</evidence>
<dbReference type="OrthoDB" id="621018at2"/>
<gene>
    <name evidence="9" type="ORF">FDK13_28780</name>
</gene>
<evidence type="ECO:0000259" key="8">
    <source>
        <dbReference type="Pfam" id="PF14322"/>
    </source>
</evidence>
<feature type="domain" description="SusD-like N-terminal" evidence="8">
    <location>
        <begin position="24"/>
        <end position="195"/>
    </location>
</feature>
<protein>
    <submittedName>
        <fullName evidence="9">RagB/SusD family nutrient uptake outer membrane protein</fullName>
    </submittedName>
</protein>
<reference evidence="9 10" key="1">
    <citation type="submission" date="2019-05" db="EMBL/GenBank/DDBJ databases">
        <title>Dyadobacter AR-3-8 sp. nov., isolated from arctic soil.</title>
        <authorList>
            <person name="Chaudhary D.K."/>
        </authorList>
    </citation>
    <scope>NUCLEOTIDE SEQUENCE [LARGE SCALE GENOMIC DNA]</scope>
    <source>
        <strain evidence="9 10">AR-3-8</strain>
    </source>
</reference>
<keyword evidence="4" id="KW-0472">Membrane</keyword>
<comment type="caution">
    <text evidence="9">The sequence shown here is derived from an EMBL/GenBank/DDBJ whole genome shotgun (WGS) entry which is preliminary data.</text>
</comment>
<dbReference type="SUPFAM" id="SSF48452">
    <property type="entry name" value="TPR-like"/>
    <property type="match status" value="1"/>
</dbReference>
<evidence type="ECO:0000256" key="3">
    <source>
        <dbReference type="ARBA" id="ARBA00022729"/>
    </source>
</evidence>
<organism evidence="9 10">
    <name type="scientific">Dyadobacter frigoris</name>
    <dbReference type="NCBI Taxonomy" id="2576211"/>
    <lineage>
        <taxon>Bacteria</taxon>
        <taxon>Pseudomonadati</taxon>
        <taxon>Bacteroidota</taxon>
        <taxon>Cytophagia</taxon>
        <taxon>Cytophagales</taxon>
        <taxon>Spirosomataceae</taxon>
        <taxon>Dyadobacter</taxon>
    </lineage>
</organism>
<comment type="subcellular location">
    <subcellularLocation>
        <location evidence="1">Cell outer membrane</location>
    </subcellularLocation>
</comment>
<dbReference type="InterPro" id="IPR033985">
    <property type="entry name" value="SusD-like_N"/>
</dbReference>
<evidence type="ECO:0000313" key="10">
    <source>
        <dbReference type="Proteomes" id="UP000304900"/>
    </source>
</evidence>
<proteinExistence type="inferred from homology"/>
<dbReference type="Pfam" id="PF14322">
    <property type="entry name" value="SusD-like_3"/>
    <property type="match status" value="1"/>
</dbReference>
<dbReference type="Gene3D" id="1.25.40.390">
    <property type="match status" value="1"/>
</dbReference>
<dbReference type="InterPro" id="IPR012944">
    <property type="entry name" value="SusD_RagB_dom"/>
</dbReference>
<keyword evidence="3 6" id="KW-0732">Signal</keyword>
<dbReference type="GO" id="GO:0009279">
    <property type="term" value="C:cell outer membrane"/>
    <property type="evidence" value="ECO:0007669"/>
    <property type="project" value="UniProtKB-SubCell"/>
</dbReference>
<evidence type="ECO:0000256" key="1">
    <source>
        <dbReference type="ARBA" id="ARBA00004442"/>
    </source>
</evidence>
<name>A0A4U6CWL9_9BACT</name>
<feature type="chain" id="PRO_5020330545" evidence="6">
    <location>
        <begin position="20"/>
        <end position="564"/>
    </location>
</feature>
<dbReference type="InterPro" id="IPR011990">
    <property type="entry name" value="TPR-like_helical_dom_sf"/>
</dbReference>
<evidence type="ECO:0000256" key="5">
    <source>
        <dbReference type="ARBA" id="ARBA00023237"/>
    </source>
</evidence>
<keyword evidence="10" id="KW-1185">Reference proteome</keyword>
<dbReference type="RefSeq" id="WP_137343475.1">
    <property type="nucleotide sequence ID" value="NZ_BSQH01000005.1"/>
</dbReference>
<dbReference type="Proteomes" id="UP000304900">
    <property type="component" value="Unassembled WGS sequence"/>
</dbReference>
<sequence length="564" mass="62966">MKNKLIYSIGLCLSLQLFAGCKDYLEQAPLAAPATGQFFNSQTEMNAALTAVYKSAYWNTGTTPYQSMMDGWTDIALLRAPDMGEGNFDVFNANVKSIWTLAYTTIQRANTLIEGMEAGKVNVPVATFNRMQAEAKGLRAFAYFFLVNMYGDVPLITKPLLPAEFYAQVRAPKADVIKFIYQDLDAAAQILDWSPLDRGRISKAVVLGMKARTAFYNKDYKTAADVSKQIIDGAGLGLNPKFQDLFTKAGQAPNAGKEIMFEILYTDADANSITYLPLGSISRTAGGQSGRFPQQRLVDMFEAKDGKRIDESKVYDPKNPRLNRDMRLKYTVAIPGDTVTMNQITFVYDIYKNTTSVKNADGTWAVKANADFDNAYGPSKSGVGLLHAKYTLTGENAFAARVNFILMRYAEILITYAESKIELNEIDGSVINALNLIRQRAAQPVVEASIQTDQNKLRQLVRRERTVELAMEGFRWFDIRRWDIAPVVMPQKIVGIAKDPAIGAASPDFKSSALSDLNNIPTYTASESTRMLREIRYWYPKLNLLPVPQSERDINSKLTQNPEW</sequence>
<dbReference type="Pfam" id="PF07980">
    <property type="entry name" value="SusD_RagB"/>
    <property type="match status" value="1"/>
</dbReference>
<comment type="similarity">
    <text evidence="2">Belongs to the SusD family.</text>
</comment>
<evidence type="ECO:0000313" key="9">
    <source>
        <dbReference type="EMBL" id="TKT87588.1"/>
    </source>
</evidence>
<evidence type="ECO:0000256" key="6">
    <source>
        <dbReference type="SAM" id="SignalP"/>
    </source>
</evidence>
<dbReference type="AlphaFoldDB" id="A0A4U6CWL9"/>
<evidence type="ECO:0000256" key="4">
    <source>
        <dbReference type="ARBA" id="ARBA00023136"/>
    </source>
</evidence>
<keyword evidence="5" id="KW-0998">Cell outer membrane</keyword>
<accession>A0A4U6CWL9</accession>